<dbReference type="PANTHER" id="PTHR33747">
    <property type="entry name" value="UPF0225 PROTEIN SCO1677"/>
    <property type="match status" value="1"/>
</dbReference>
<protein>
    <recommendedName>
        <fullName evidence="2">YchJ-like middle NTF2-like domain-containing protein</fullName>
    </recommendedName>
</protein>
<feature type="domain" description="YchJ-like middle NTF2-like" evidence="2">
    <location>
        <begin position="40"/>
        <end position="141"/>
    </location>
</feature>
<dbReference type="RefSeq" id="WP_110717527.1">
    <property type="nucleotide sequence ID" value="NZ_PGFS01000001.1"/>
</dbReference>
<dbReference type="Gene3D" id="3.10.450.50">
    <property type="match status" value="1"/>
</dbReference>
<dbReference type="InterPro" id="IPR032710">
    <property type="entry name" value="NTF2-like_dom_sf"/>
</dbReference>
<dbReference type="PANTHER" id="PTHR33747:SF1">
    <property type="entry name" value="ADENYLATE CYCLASE-ASSOCIATED CAP C-TERMINAL DOMAIN-CONTAINING PROTEIN"/>
    <property type="match status" value="1"/>
</dbReference>
<dbReference type="SUPFAM" id="SSF54427">
    <property type="entry name" value="NTF2-like"/>
    <property type="match status" value="1"/>
</dbReference>
<dbReference type="Pfam" id="PF02810">
    <property type="entry name" value="SEC-C"/>
    <property type="match status" value="1"/>
</dbReference>
<evidence type="ECO:0000259" key="2">
    <source>
        <dbReference type="Pfam" id="PF17775"/>
    </source>
</evidence>
<organism evidence="3 4">
    <name type="scientific">Salinicola acroporae</name>
    <dbReference type="NCBI Taxonomy" id="1541440"/>
    <lineage>
        <taxon>Bacteria</taxon>
        <taxon>Pseudomonadati</taxon>
        <taxon>Pseudomonadota</taxon>
        <taxon>Gammaproteobacteria</taxon>
        <taxon>Oceanospirillales</taxon>
        <taxon>Halomonadaceae</taxon>
        <taxon>Salinicola</taxon>
    </lineage>
</organism>
<dbReference type="Pfam" id="PF17775">
    <property type="entry name" value="YchJ_M-like"/>
    <property type="match status" value="1"/>
</dbReference>
<comment type="caution">
    <text evidence="3">The sequence shown here is derived from an EMBL/GenBank/DDBJ whole genome shotgun (WGS) entry which is preliminary data.</text>
</comment>
<dbReference type="SUPFAM" id="SSF103642">
    <property type="entry name" value="Sec-C motif"/>
    <property type="match status" value="1"/>
</dbReference>
<proteinExistence type="predicted"/>
<keyword evidence="4" id="KW-1185">Reference proteome</keyword>
<dbReference type="Proteomes" id="UP001162135">
    <property type="component" value="Unassembled WGS sequence"/>
</dbReference>
<dbReference type="InterPro" id="IPR004027">
    <property type="entry name" value="SEC_C_motif"/>
</dbReference>
<gene>
    <name evidence="3" type="ORF">CUR86_17055</name>
</gene>
<sequence>MNVPTTVTEAPGALPCPCGSGWSYDRCCGIYHRLEKSAPTPEALMRSRYTAFALGGLGSYLISTWDPSALDPTLTSASLDRRDHQWLGLEIVDARTAGARATVEFKARSRPRHAGSAGPDQILHERSRFRRHRGDWRYVDGIIDPPPVDSPSRNAPCPCGSGKKAKRCCLR</sequence>
<name>A0ABT6I8G3_9GAMM</name>
<evidence type="ECO:0000313" key="4">
    <source>
        <dbReference type="Proteomes" id="UP001162135"/>
    </source>
</evidence>
<reference evidence="3" key="2">
    <citation type="submission" date="2017-11" db="EMBL/GenBank/DDBJ databases">
        <authorList>
            <person name="Das S.K."/>
        </authorList>
    </citation>
    <scope>NUCLEOTIDE SEQUENCE</scope>
    <source>
        <strain evidence="3">S4-41</strain>
    </source>
</reference>
<dbReference type="EMBL" id="PGFS01000001">
    <property type="protein sequence ID" value="MDH4573961.1"/>
    <property type="molecule type" value="Genomic_DNA"/>
</dbReference>
<reference evidence="3" key="1">
    <citation type="journal article" date="2015" name="Antonie Van Leeuwenhoek">
        <title>Comparative 16S rRNA signatures and multilocus sequence analysis for the genus Salinicola and description of Salinicola acroporae sp. nov., isolated from coral Acropora digitifera.</title>
        <authorList>
            <person name="Lepcha R.T."/>
            <person name="Poddar A."/>
            <person name="Schumann P."/>
            <person name="Das S.K."/>
        </authorList>
    </citation>
    <scope>NUCLEOTIDE SEQUENCE</scope>
    <source>
        <strain evidence="3">S4-41</strain>
    </source>
</reference>
<accession>A0ABT6I8G3</accession>
<feature type="region of interest" description="Disordered" evidence="1">
    <location>
        <begin position="107"/>
        <end position="126"/>
    </location>
</feature>
<evidence type="ECO:0000313" key="3">
    <source>
        <dbReference type="EMBL" id="MDH4573961.1"/>
    </source>
</evidence>
<evidence type="ECO:0000256" key="1">
    <source>
        <dbReference type="SAM" id="MobiDB-lite"/>
    </source>
</evidence>
<dbReference type="InterPro" id="IPR048469">
    <property type="entry name" value="YchJ-like_M"/>
</dbReference>